<sequence length="574" mass="61288">MHRGLHPADRVADYTARGWWGDETMDGLFRARVAAGPDREALLDPADKEALTGQSPRRLTWREVDAETDGLADLLLAHGIGAGDVVGLQLPNTVELVVAYLACWRIGAIVSPLPVQYREREITELGTLAGFAAFLTAARVGERRPAAEIAALRGALPALRTVLAFGDGPDGLPEGVLPVSYAPGAAARVAAHMAAHPADPNDCVTICWTSGTESTPKGVPRTHLDWLAMSWATVDAPRLTGDDVLLNPFPMVNMAGINGMFLPWLRVGGVLVQHHPFDLPTFLAQIEAERVTYTVAPPALLTMLLAREELLAATDLSSLRLIGSGSAPLAPPMVRGWQERHGIGIINFFGSNEGIALLTDPHDVPDPEERALYFPHFGAPGVTWSSRISGQVAVRLVDPDTGALVTEPGVPGELRIKGPMVFSGYLGGDALPSPFDEDGYLKTGDVFVVAGEDGRFLRYVDRAKDLVIRGGMNIAPAELEGLLAGHPAVAEVAVVGYPDPVLGEKVCAVVVPRPGAAPALADLVEFLRACRIASFKLPERLELRAELPRNPVGKILKRELRAALSRPSSPDDTE</sequence>
<comment type="similarity">
    <text evidence="1">Belongs to the ATP-dependent AMP-binding enzyme family.</text>
</comment>
<evidence type="ECO:0000313" key="6">
    <source>
        <dbReference type="Proteomes" id="UP000272400"/>
    </source>
</evidence>
<dbReference type="Pfam" id="PF13193">
    <property type="entry name" value="AMP-binding_C"/>
    <property type="match status" value="1"/>
</dbReference>
<evidence type="ECO:0000259" key="3">
    <source>
        <dbReference type="Pfam" id="PF00501"/>
    </source>
</evidence>
<dbReference type="InterPro" id="IPR025110">
    <property type="entry name" value="AMP-bd_C"/>
</dbReference>
<feature type="domain" description="AMP-binding enzyme C-terminal" evidence="4">
    <location>
        <begin position="478"/>
        <end position="554"/>
    </location>
</feature>
<dbReference type="Proteomes" id="UP000272400">
    <property type="component" value="Unassembled WGS sequence"/>
</dbReference>
<evidence type="ECO:0000259" key="4">
    <source>
        <dbReference type="Pfam" id="PF13193"/>
    </source>
</evidence>
<dbReference type="InterPro" id="IPR045851">
    <property type="entry name" value="AMP-bd_C_sf"/>
</dbReference>
<evidence type="ECO:0000256" key="2">
    <source>
        <dbReference type="ARBA" id="ARBA00022598"/>
    </source>
</evidence>
<keyword evidence="2 5" id="KW-0436">Ligase</keyword>
<reference evidence="5 6" key="1">
    <citation type="submission" date="2018-11" db="EMBL/GenBank/DDBJ databases">
        <title>Sequencing the genomes of 1000 actinobacteria strains.</title>
        <authorList>
            <person name="Klenk H.-P."/>
        </authorList>
    </citation>
    <scope>NUCLEOTIDE SEQUENCE [LARGE SCALE GENOMIC DNA]</scope>
    <source>
        <strain evidence="5 6">DSM 44254</strain>
    </source>
</reference>
<dbReference type="RefSeq" id="WP_123665866.1">
    <property type="nucleotide sequence ID" value="NZ_RJKE01000001.1"/>
</dbReference>
<dbReference type="InterPro" id="IPR042099">
    <property type="entry name" value="ANL_N_sf"/>
</dbReference>
<accession>A0A3N1CZ14</accession>
<comment type="caution">
    <text evidence="5">The sequence shown here is derived from an EMBL/GenBank/DDBJ whole genome shotgun (WGS) entry which is preliminary data.</text>
</comment>
<dbReference type="SUPFAM" id="SSF56801">
    <property type="entry name" value="Acetyl-CoA synthetase-like"/>
    <property type="match status" value="1"/>
</dbReference>
<keyword evidence="6" id="KW-1185">Reference proteome</keyword>
<gene>
    <name evidence="5" type="ORF">EDD29_4037</name>
</gene>
<name>A0A3N1CZ14_9ACTN</name>
<feature type="domain" description="AMP-dependent synthetase/ligase" evidence="3">
    <location>
        <begin position="38"/>
        <end position="426"/>
    </location>
</feature>
<protein>
    <submittedName>
        <fullName evidence="5">Acyl-CoA synthetase (AMP-forming)/AMP-acid ligase II</fullName>
    </submittedName>
</protein>
<dbReference type="InterPro" id="IPR020845">
    <property type="entry name" value="AMP-binding_CS"/>
</dbReference>
<dbReference type="OrthoDB" id="9803968at2"/>
<dbReference type="PROSITE" id="PS00455">
    <property type="entry name" value="AMP_BINDING"/>
    <property type="match status" value="1"/>
</dbReference>
<dbReference type="EMBL" id="RJKE01000001">
    <property type="protein sequence ID" value="ROO86466.1"/>
    <property type="molecule type" value="Genomic_DNA"/>
</dbReference>
<dbReference type="GO" id="GO:0006631">
    <property type="term" value="P:fatty acid metabolic process"/>
    <property type="evidence" value="ECO:0007669"/>
    <property type="project" value="TreeGrafter"/>
</dbReference>
<dbReference type="PANTHER" id="PTHR43201">
    <property type="entry name" value="ACYL-COA SYNTHETASE"/>
    <property type="match status" value="1"/>
</dbReference>
<dbReference type="Pfam" id="PF00501">
    <property type="entry name" value="AMP-binding"/>
    <property type="match status" value="1"/>
</dbReference>
<organism evidence="5 6">
    <name type="scientific">Actinocorallia herbida</name>
    <dbReference type="NCBI Taxonomy" id="58109"/>
    <lineage>
        <taxon>Bacteria</taxon>
        <taxon>Bacillati</taxon>
        <taxon>Actinomycetota</taxon>
        <taxon>Actinomycetes</taxon>
        <taxon>Streptosporangiales</taxon>
        <taxon>Thermomonosporaceae</taxon>
        <taxon>Actinocorallia</taxon>
    </lineage>
</organism>
<evidence type="ECO:0000313" key="5">
    <source>
        <dbReference type="EMBL" id="ROO86466.1"/>
    </source>
</evidence>
<dbReference type="Gene3D" id="3.30.300.30">
    <property type="match status" value="1"/>
</dbReference>
<dbReference type="InterPro" id="IPR000873">
    <property type="entry name" value="AMP-dep_synth/lig_dom"/>
</dbReference>
<dbReference type="PANTHER" id="PTHR43201:SF5">
    <property type="entry name" value="MEDIUM-CHAIN ACYL-COA LIGASE ACSF2, MITOCHONDRIAL"/>
    <property type="match status" value="1"/>
</dbReference>
<proteinExistence type="inferred from homology"/>
<evidence type="ECO:0000256" key="1">
    <source>
        <dbReference type="ARBA" id="ARBA00006432"/>
    </source>
</evidence>
<dbReference type="GO" id="GO:0031956">
    <property type="term" value="F:medium-chain fatty acid-CoA ligase activity"/>
    <property type="evidence" value="ECO:0007669"/>
    <property type="project" value="TreeGrafter"/>
</dbReference>
<dbReference type="AlphaFoldDB" id="A0A3N1CZ14"/>
<dbReference type="Gene3D" id="3.40.50.12780">
    <property type="entry name" value="N-terminal domain of ligase-like"/>
    <property type="match status" value="1"/>
</dbReference>